<comment type="caution">
    <text evidence="3">The sequence shown here is derived from an EMBL/GenBank/DDBJ whole genome shotgun (WGS) entry which is preliminary data.</text>
</comment>
<gene>
    <name evidence="3" type="ORF">AG1IA_09447</name>
</gene>
<name>L8WIA3_THACA</name>
<organism evidence="3 4">
    <name type="scientific">Thanatephorus cucumeris (strain AG1-IA)</name>
    <name type="common">Rice sheath blight fungus</name>
    <name type="synonym">Rhizoctonia solani</name>
    <dbReference type="NCBI Taxonomy" id="983506"/>
    <lineage>
        <taxon>Eukaryota</taxon>
        <taxon>Fungi</taxon>
        <taxon>Dikarya</taxon>
        <taxon>Basidiomycota</taxon>
        <taxon>Agaricomycotina</taxon>
        <taxon>Agaricomycetes</taxon>
        <taxon>Cantharellales</taxon>
        <taxon>Ceratobasidiaceae</taxon>
        <taxon>Rhizoctonia</taxon>
        <taxon>Rhizoctonia solani AG-1</taxon>
    </lineage>
</organism>
<protein>
    <submittedName>
        <fullName evidence="3">Uncharacterized protein</fullName>
    </submittedName>
</protein>
<evidence type="ECO:0000313" key="4">
    <source>
        <dbReference type="Proteomes" id="UP000011668"/>
    </source>
</evidence>
<keyword evidence="4" id="KW-1185">Reference proteome</keyword>
<feature type="signal peptide" evidence="2">
    <location>
        <begin position="1"/>
        <end position="25"/>
    </location>
</feature>
<dbReference type="Proteomes" id="UP000011668">
    <property type="component" value="Unassembled WGS sequence"/>
</dbReference>
<keyword evidence="2" id="KW-0732">Signal</keyword>
<feature type="compositionally biased region" description="Polar residues" evidence="1">
    <location>
        <begin position="285"/>
        <end position="294"/>
    </location>
</feature>
<evidence type="ECO:0000313" key="3">
    <source>
        <dbReference type="EMBL" id="ELU36533.1"/>
    </source>
</evidence>
<feature type="chain" id="PRO_5003997018" evidence="2">
    <location>
        <begin position="26"/>
        <end position="316"/>
    </location>
</feature>
<evidence type="ECO:0000256" key="2">
    <source>
        <dbReference type="SAM" id="SignalP"/>
    </source>
</evidence>
<dbReference type="AlphaFoldDB" id="L8WIA3"/>
<dbReference type="HOGENOM" id="CLU_880480_0_0_1"/>
<reference evidence="3 4" key="1">
    <citation type="journal article" date="2013" name="Nat. Commun.">
        <title>The evolution and pathogenic mechanisms of the rice sheath blight pathogen.</title>
        <authorList>
            <person name="Zheng A."/>
            <person name="Lin R."/>
            <person name="Xu L."/>
            <person name="Qin P."/>
            <person name="Tang C."/>
            <person name="Ai P."/>
            <person name="Zhang D."/>
            <person name="Liu Y."/>
            <person name="Sun Z."/>
            <person name="Feng H."/>
            <person name="Wang Y."/>
            <person name="Chen Y."/>
            <person name="Liang X."/>
            <person name="Fu R."/>
            <person name="Li Q."/>
            <person name="Zhang J."/>
            <person name="Yu X."/>
            <person name="Xie Z."/>
            <person name="Ding L."/>
            <person name="Guan P."/>
            <person name="Tang J."/>
            <person name="Liang Y."/>
            <person name="Wang S."/>
            <person name="Deng Q."/>
            <person name="Li S."/>
            <person name="Zhu J."/>
            <person name="Wang L."/>
            <person name="Liu H."/>
            <person name="Li P."/>
        </authorList>
    </citation>
    <scope>NUCLEOTIDE SEQUENCE [LARGE SCALE GENOMIC DNA]</scope>
    <source>
        <strain evidence="4">AG-1 IA</strain>
    </source>
</reference>
<dbReference type="EMBL" id="AFRT01003278">
    <property type="protein sequence ID" value="ELU36533.1"/>
    <property type="molecule type" value="Genomic_DNA"/>
</dbReference>
<feature type="region of interest" description="Disordered" evidence="1">
    <location>
        <begin position="285"/>
        <end position="304"/>
    </location>
</feature>
<sequence>MFGLVGAHRFLFCYCLFASESPVLPDVTWDFAAPPALSSSSPCNSILRQLECLGHQFSPPQSVSGGDYHGVIIANIFILKALVVRQWSDTACLIQCVLDDGLEATRLLPLIFSSPGHVLELCVDSTPLGISYHDPIHRLSSLVQPSAKRPFGRLLYHRPLCPLISRPTCIVIGPFKPDAPLRLILSGTCLLYLGPCEACLFPRCQLLQRRKSNCGPTNSKQWEDLVCYSPKVHFDWKCIDDYSDAPTILSNLIQSKKSGAEWSAKCKYVRLSGFIKPMITRKSTHSVSRTSRYPSSHPADDTKFASPCELTKTYGG</sequence>
<accession>L8WIA3</accession>
<evidence type="ECO:0000256" key="1">
    <source>
        <dbReference type="SAM" id="MobiDB-lite"/>
    </source>
</evidence>
<proteinExistence type="predicted"/>